<keyword evidence="10 12" id="KW-0630">Potassium</keyword>
<feature type="binding site" evidence="12">
    <location>
        <position position="252"/>
    </location>
    <ligand>
        <name>K(+)</name>
        <dbReference type="ChEBI" id="CHEBI:29103"/>
    </ligand>
</feature>
<keyword evidence="5 12" id="KW-0479">Metal-binding</keyword>
<comment type="subunit">
    <text evidence="12">Homodimer.</text>
</comment>
<dbReference type="InterPro" id="IPR011877">
    <property type="entry name" value="Ribokinase"/>
</dbReference>
<feature type="domain" description="Carbohydrate kinase PfkB" evidence="13">
    <location>
        <begin position="5"/>
        <end position="298"/>
    </location>
</feature>
<keyword evidence="9 12" id="KW-0460">Magnesium</keyword>
<evidence type="ECO:0000256" key="5">
    <source>
        <dbReference type="ARBA" id="ARBA00022723"/>
    </source>
</evidence>
<feature type="binding site" evidence="12">
    <location>
        <position position="289"/>
    </location>
    <ligand>
        <name>K(+)</name>
        <dbReference type="ChEBI" id="CHEBI:29103"/>
    </ligand>
</feature>
<dbReference type="HAMAP" id="MF_01987">
    <property type="entry name" value="Ribokinase"/>
    <property type="match status" value="1"/>
</dbReference>
<feature type="binding site" evidence="12">
    <location>
        <position position="256"/>
    </location>
    <ligand>
        <name>substrate</name>
    </ligand>
</feature>
<evidence type="ECO:0000313" key="14">
    <source>
        <dbReference type="EMBL" id="GKG99155.1"/>
    </source>
</evidence>
<dbReference type="InterPro" id="IPR002173">
    <property type="entry name" value="Carboh/pur_kinase_PfkB_CS"/>
</dbReference>
<evidence type="ECO:0000256" key="1">
    <source>
        <dbReference type="ARBA" id="ARBA00005380"/>
    </source>
</evidence>
<accession>A0AA37N690</accession>
<comment type="function">
    <text evidence="12">Catalyzes the phosphorylation of ribose at O-5 in a reaction requiring ATP and magnesium. The resulting D-ribose-5-phosphate can then be used either for sythesis of nucleotides, histidine, and tryptophan, or as a component of the pentose phosphate pathway.</text>
</comment>
<evidence type="ECO:0000256" key="7">
    <source>
        <dbReference type="ARBA" id="ARBA00022777"/>
    </source>
</evidence>
<feature type="binding site" evidence="12">
    <location>
        <begin position="40"/>
        <end position="44"/>
    </location>
    <ligand>
        <name>substrate</name>
    </ligand>
</feature>
<feature type="binding site" evidence="12">
    <location>
        <begin position="255"/>
        <end position="256"/>
    </location>
    <ligand>
        <name>ATP</name>
        <dbReference type="ChEBI" id="CHEBI:30616"/>
    </ligand>
</feature>
<dbReference type="NCBIfam" id="TIGR02152">
    <property type="entry name" value="D_ribokin_bact"/>
    <property type="match status" value="1"/>
</dbReference>
<dbReference type="GO" id="GO:0005829">
    <property type="term" value="C:cytosol"/>
    <property type="evidence" value="ECO:0007669"/>
    <property type="project" value="TreeGrafter"/>
</dbReference>
<dbReference type="InterPro" id="IPR002139">
    <property type="entry name" value="Ribo/fructo_kinase"/>
</dbReference>
<keyword evidence="12" id="KW-0963">Cytoplasm</keyword>
<dbReference type="Gene3D" id="3.40.1190.20">
    <property type="match status" value="1"/>
</dbReference>
<dbReference type="InterPro" id="IPR011611">
    <property type="entry name" value="PfkB_dom"/>
</dbReference>
<dbReference type="PANTHER" id="PTHR10584">
    <property type="entry name" value="SUGAR KINASE"/>
    <property type="match status" value="1"/>
</dbReference>
<dbReference type="CDD" id="cd01174">
    <property type="entry name" value="ribokinase"/>
    <property type="match status" value="1"/>
</dbReference>
<protein>
    <recommendedName>
        <fullName evidence="3 12">Ribokinase</fullName>
        <shortName evidence="12">RK</shortName>
        <ecNumber evidence="2 12">2.7.1.15</ecNumber>
    </recommendedName>
</protein>
<dbReference type="SUPFAM" id="SSF53613">
    <property type="entry name" value="Ribokinase-like"/>
    <property type="match status" value="1"/>
</dbReference>
<feature type="active site" description="Proton acceptor" evidence="12">
    <location>
        <position position="256"/>
    </location>
</feature>
<evidence type="ECO:0000256" key="8">
    <source>
        <dbReference type="ARBA" id="ARBA00022840"/>
    </source>
</evidence>
<dbReference type="EMBL" id="BQNJ01000001">
    <property type="protein sequence ID" value="GKG99155.1"/>
    <property type="molecule type" value="Genomic_DNA"/>
</dbReference>
<feature type="binding site" evidence="12">
    <location>
        <position position="286"/>
    </location>
    <ligand>
        <name>K(+)</name>
        <dbReference type="ChEBI" id="CHEBI:29103"/>
    </ligand>
</feature>
<feature type="binding site" evidence="12">
    <location>
        <position position="250"/>
    </location>
    <ligand>
        <name>K(+)</name>
        <dbReference type="ChEBI" id="CHEBI:29103"/>
    </ligand>
</feature>
<keyword evidence="11 12" id="KW-0119">Carbohydrate metabolism</keyword>
<organism evidence="14 15">
    <name type="scientific">Hungatella hathewayi</name>
    <dbReference type="NCBI Taxonomy" id="154046"/>
    <lineage>
        <taxon>Bacteria</taxon>
        <taxon>Bacillati</taxon>
        <taxon>Bacillota</taxon>
        <taxon>Clostridia</taxon>
        <taxon>Lachnospirales</taxon>
        <taxon>Lachnospiraceae</taxon>
        <taxon>Hungatella</taxon>
    </lineage>
</organism>
<evidence type="ECO:0000256" key="10">
    <source>
        <dbReference type="ARBA" id="ARBA00022958"/>
    </source>
</evidence>
<keyword evidence="6 12" id="KW-0547">Nucleotide-binding</keyword>
<evidence type="ECO:0000313" key="15">
    <source>
        <dbReference type="Proteomes" id="UP001055091"/>
    </source>
</evidence>
<evidence type="ECO:0000259" key="13">
    <source>
        <dbReference type="Pfam" id="PF00294"/>
    </source>
</evidence>
<dbReference type="EC" id="2.7.1.15" evidence="2 12"/>
<proteinExistence type="inferred from homology"/>
<evidence type="ECO:0000256" key="11">
    <source>
        <dbReference type="ARBA" id="ARBA00023277"/>
    </source>
</evidence>
<comment type="caution">
    <text evidence="14">The sequence shown here is derived from an EMBL/GenBank/DDBJ whole genome shotgun (WGS) entry which is preliminary data.</text>
</comment>
<dbReference type="AlphaFoldDB" id="A0AA37N690"/>
<evidence type="ECO:0000256" key="6">
    <source>
        <dbReference type="ARBA" id="ARBA00022741"/>
    </source>
</evidence>
<feature type="binding site" evidence="12">
    <location>
        <position position="291"/>
    </location>
    <ligand>
        <name>K(+)</name>
        <dbReference type="ChEBI" id="CHEBI:29103"/>
    </ligand>
</feature>
<comment type="subcellular location">
    <subcellularLocation>
        <location evidence="12">Cytoplasm</location>
    </subcellularLocation>
</comment>
<keyword evidence="7 12" id="KW-0418">Kinase</keyword>
<feature type="binding site" evidence="12">
    <location>
        <begin position="224"/>
        <end position="229"/>
    </location>
    <ligand>
        <name>ATP</name>
        <dbReference type="ChEBI" id="CHEBI:30616"/>
    </ligand>
</feature>
<evidence type="ECO:0000256" key="2">
    <source>
        <dbReference type="ARBA" id="ARBA00012035"/>
    </source>
</evidence>
<dbReference type="PANTHER" id="PTHR10584:SF166">
    <property type="entry name" value="RIBOKINASE"/>
    <property type="match status" value="1"/>
</dbReference>
<comment type="pathway">
    <text evidence="12">Carbohydrate metabolism; D-ribose degradation; D-ribose 5-phosphate from beta-D-ribopyranose: step 2/2.</text>
</comment>
<feature type="binding site" evidence="12">
    <location>
        <begin position="12"/>
        <end position="14"/>
    </location>
    <ligand>
        <name>substrate</name>
    </ligand>
</feature>
<evidence type="ECO:0000256" key="12">
    <source>
        <dbReference type="HAMAP-Rule" id="MF_01987"/>
    </source>
</evidence>
<dbReference type="GO" id="GO:0005524">
    <property type="term" value="F:ATP binding"/>
    <property type="evidence" value="ECO:0007669"/>
    <property type="project" value="UniProtKB-UniRule"/>
</dbReference>
<name>A0AA37N690_9FIRM</name>
<dbReference type="PRINTS" id="PR00990">
    <property type="entry name" value="RIBOKINASE"/>
</dbReference>
<keyword evidence="4 12" id="KW-0808">Transferase</keyword>
<comment type="cofactor">
    <cofactor evidence="12">
        <name>Mg(2+)</name>
        <dbReference type="ChEBI" id="CHEBI:18420"/>
    </cofactor>
    <text evidence="12">Requires a divalent cation, most likely magnesium in vivo, as an electrophilic catalyst to aid phosphoryl group transfer. It is the chelate of the metal and the nucleotide that is the actual substrate.</text>
</comment>
<reference evidence="14" key="1">
    <citation type="submission" date="2022-01" db="EMBL/GenBank/DDBJ databases">
        <title>Novel bile acid biosynthetic pathways are enriched in the microbiome of centenarians.</title>
        <authorList>
            <person name="Sato Y."/>
            <person name="Atarashi K."/>
            <person name="Plichta R.D."/>
            <person name="Arai Y."/>
            <person name="Sasajima S."/>
            <person name="Kearney M.S."/>
            <person name="Suda W."/>
            <person name="Takeshita K."/>
            <person name="Sasaki T."/>
            <person name="Okamoto S."/>
            <person name="Skelly N.A."/>
            <person name="Okamura Y."/>
            <person name="Vlamakis H."/>
            <person name="Li Y."/>
            <person name="Tanoue T."/>
            <person name="Takei H."/>
            <person name="Nittono H."/>
            <person name="Narushima S."/>
            <person name="Irie J."/>
            <person name="Itoh H."/>
            <person name="Moriya K."/>
            <person name="Sugiura Y."/>
            <person name="Suematsu M."/>
            <person name="Moritoki N."/>
            <person name="Shibata S."/>
            <person name="Littman R.D."/>
            <person name="Fischbach A.M."/>
            <person name="Uwamino Y."/>
            <person name="Inoue T."/>
            <person name="Honda A."/>
            <person name="Hattori M."/>
            <person name="Murai T."/>
            <person name="Xavier J.R."/>
            <person name="Hirose N."/>
            <person name="Honda K."/>
        </authorList>
    </citation>
    <scope>NUCLEOTIDE SEQUENCE</scope>
    <source>
        <strain evidence="14">CE91-St55</strain>
    </source>
</reference>
<comment type="similarity">
    <text evidence="1">Belongs to the carbohydrate kinase pfkB family.</text>
</comment>
<evidence type="ECO:0000256" key="4">
    <source>
        <dbReference type="ARBA" id="ARBA00022679"/>
    </source>
</evidence>
<dbReference type="Proteomes" id="UP001055091">
    <property type="component" value="Unassembled WGS sequence"/>
</dbReference>
<gene>
    <name evidence="14" type="primary">rbsK_2</name>
    <name evidence="12" type="synonym">rbsK</name>
    <name evidence="14" type="ORF">CE91St55_11370</name>
</gene>
<evidence type="ECO:0000256" key="9">
    <source>
        <dbReference type="ARBA" id="ARBA00022842"/>
    </source>
</evidence>
<dbReference type="Pfam" id="PF00294">
    <property type="entry name" value="PfkB"/>
    <property type="match status" value="1"/>
</dbReference>
<dbReference type="GO" id="GO:0019303">
    <property type="term" value="P:D-ribose catabolic process"/>
    <property type="evidence" value="ECO:0007669"/>
    <property type="project" value="UniProtKB-UniRule"/>
</dbReference>
<feature type="binding site" evidence="12">
    <location>
        <position position="188"/>
    </location>
    <ligand>
        <name>ATP</name>
        <dbReference type="ChEBI" id="CHEBI:30616"/>
    </ligand>
</feature>
<evidence type="ECO:0000256" key="3">
    <source>
        <dbReference type="ARBA" id="ARBA00016943"/>
    </source>
</evidence>
<comment type="caution">
    <text evidence="12">Lacks conserved residue(s) required for the propagation of feature annotation.</text>
</comment>
<dbReference type="PROSITE" id="PS00584">
    <property type="entry name" value="PFKB_KINASES_2"/>
    <property type="match status" value="1"/>
</dbReference>
<comment type="activity regulation">
    <text evidence="12">Activated by a monovalent cation that binds near, but not in, the active site. The most likely occupant of the site in vivo is potassium. Ion binding induces a conformational change that may alter substrate affinity.</text>
</comment>
<sequence>MGRKSLIFGSFVADIMARAPHLPAPKETVMGNGFKIGPGGKGFNQAVAAFKAGAEVKLVTKLGTDHFAEIARDTMCQLGMDQSGVFITKEYDTGCALILVGEDSGQNEIVVVPGACLTFTSLEVDCVKDQICGNDCEYVLMQLETNLDAVTAIAECAAAGGKQVILNPAPAAVLPEQIWRWIDIVTPNEVEAEFYTGISVESEESAGSAAAWFHERGVNCVIITMGEKGAYLSVGGSGYMVPPFRVKAVDTTGAGDAFNGGLLAGLSEGMDWKEAVIFASAAAALSVRKIGTAPAMPKREEILALMEGKEIPAE</sequence>
<feature type="binding site" evidence="12">
    <location>
        <position position="144"/>
    </location>
    <ligand>
        <name>substrate</name>
    </ligand>
</feature>
<comment type="similarity">
    <text evidence="12">Belongs to the carbohydrate kinase PfkB family. Ribokinase subfamily.</text>
</comment>
<dbReference type="GO" id="GO:0004747">
    <property type="term" value="F:ribokinase activity"/>
    <property type="evidence" value="ECO:0007669"/>
    <property type="project" value="UniProtKB-UniRule"/>
</dbReference>
<dbReference type="RefSeq" id="WP_118042206.1">
    <property type="nucleotide sequence ID" value="NZ_BQNJ01000001.1"/>
</dbReference>
<keyword evidence="8 12" id="KW-0067">ATP-binding</keyword>
<dbReference type="GO" id="GO:0046872">
    <property type="term" value="F:metal ion binding"/>
    <property type="evidence" value="ECO:0007669"/>
    <property type="project" value="UniProtKB-KW"/>
</dbReference>
<comment type="catalytic activity">
    <reaction evidence="12">
        <text>D-ribose + ATP = D-ribose 5-phosphate + ADP + H(+)</text>
        <dbReference type="Rhea" id="RHEA:13697"/>
        <dbReference type="ChEBI" id="CHEBI:15378"/>
        <dbReference type="ChEBI" id="CHEBI:30616"/>
        <dbReference type="ChEBI" id="CHEBI:47013"/>
        <dbReference type="ChEBI" id="CHEBI:78346"/>
        <dbReference type="ChEBI" id="CHEBI:456216"/>
        <dbReference type="EC" id="2.7.1.15"/>
    </reaction>
</comment>
<dbReference type="InterPro" id="IPR029056">
    <property type="entry name" value="Ribokinase-like"/>
</dbReference>